<evidence type="ECO:0000313" key="3">
    <source>
        <dbReference type="Proteomes" id="UP001163731"/>
    </source>
</evidence>
<dbReference type="SMART" id="SM00100">
    <property type="entry name" value="cNMP"/>
    <property type="match status" value="1"/>
</dbReference>
<dbReference type="InterPro" id="IPR018490">
    <property type="entry name" value="cNMP-bd_dom_sf"/>
</dbReference>
<dbReference type="InterPro" id="IPR014710">
    <property type="entry name" value="RmlC-like_jellyroll"/>
</dbReference>
<dbReference type="Proteomes" id="UP001163731">
    <property type="component" value="Unassembled WGS sequence"/>
</dbReference>
<dbReference type="RefSeq" id="WP_264749994.1">
    <property type="nucleotide sequence ID" value="NZ_JAPDHW010000006.1"/>
</dbReference>
<evidence type="ECO:0000313" key="2">
    <source>
        <dbReference type="EMBL" id="MCW3168804.1"/>
    </source>
</evidence>
<reference evidence="2" key="1">
    <citation type="submission" date="2022-10" db="EMBL/GenBank/DDBJ databases">
        <title>Chryseobacterium babae sp. nov. isolated from the gut of the beetle Oryctes rhinoceros, and Chryseobacterium kimseyorum sp. nov., isolated from a stick insect rearing cage.</title>
        <authorList>
            <person name="Shelomi M."/>
            <person name="Han C.-J."/>
            <person name="Chen W.-M."/>
            <person name="Chen H.-K."/>
            <person name="Liaw S.-J."/>
            <person name="Muhle E."/>
            <person name="Clermont D."/>
        </authorList>
    </citation>
    <scope>NUCLEOTIDE SEQUENCE</scope>
    <source>
        <strain evidence="2">09-1422</strain>
    </source>
</reference>
<comment type="caution">
    <text evidence="2">The sequence shown here is derived from an EMBL/GenBank/DDBJ whole genome shotgun (WGS) entry which is preliminary data.</text>
</comment>
<proteinExistence type="predicted"/>
<organism evidence="2 3">
    <name type="scientific">Chryseobacterium kimseyorum</name>
    <dbReference type="NCBI Taxonomy" id="2984028"/>
    <lineage>
        <taxon>Bacteria</taxon>
        <taxon>Pseudomonadati</taxon>
        <taxon>Bacteroidota</taxon>
        <taxon>Flavobacteriia</taxon>
        <taxon>Flavobacteriales</taxon>
        <taxon>Weeksellaceae</taxon>
        <taxon>Chryseobacterium group</taxon>
        <taxon>Chryseobacterium</taxon>
    </lineage>
</organism>
<name>A0ABT3HYG7_9FLAO</name>
<dbReference type="InterPro" id="IPR050397">
    <property type="entry name" value="Env_Response_Regulators"/>
</dbReference>
<dbReference type="PANTHER" id="PTHR24567:SF26">
    <property type="entry name" value="REGULATORY PROTEIN YEIL"/>
    <property type="match status" value="1"/>
</dbReference>
<dbReference type="Gene3D" id="2.60.120.10">
    <property type="entry name" value="Jelly Rolls"/>
    <property type="match status" value="1"/>
</dbReference>
<dbReference type="InterPro" id="IPR000595">
    <property type="entry name" value="cNMP-bd_dom"/>
</dbReference>
<gene>
    <name evidence="2" type="ORF">OMO38_09750</name>
</gene>
<dbReference type="Pfam" id="PF00027">
    <property type="entry name" value="cNMP_binding"/>
    <property type="match status" value="1"/>
</dbReference>
<accession>A0ABT3HYG7</accession>
<dbReference type="PROSITE" id="PS50042">
    <property type="entry name" value="CNMP_BINDING_3"/>
    <property type="match status" value="1"/>
</dbReference>
<keyword evidence="3" id="KW-1185">Reference proteome</keyword>
<sequence length="191" mass="22147">MLRTNQSFLAYVHELYDQQKRKEDITVKYFEKDELILSQDEEVNKVMLIKEGIVKCSLTEENGKEYILEFSGSGEIVGELENIRQVKALCSIEALTTVSVFSISRPYFNRLLEEDIKFNRFLIDVFAERIFNTSSRASYQQLYTVEESLNRLLELQAHQDIAISKENMAAYLGVSVRSLNRSLKSLLNKNE</sequence>
<evidence type="ECO:0000259" key="1">
    <source>
        <dbReference type="PROSITE" id="PS50042"/>
    </source>
</evidence>
<feature type="domain" description="Cyclic nucleotide-binding" evidence="1">
    <location>
        <begin position="29"/>
        <end position="129"/>
    </location>
</feature>
<dbReference type="EMBL" id="JAPDHW010000006">
    <property type="protein sequence ID" value="MCW3168804.1"/>
    <property type="molecule type" value="Genomic_DNA"/>
</dbReference>
<dbReference type="SUPFAM" id="SSF51206">
    <property type="entry name" value="cAMP-binding domain-like"/>
    <property type="match status" value="1"/>
</dbReference>
<dbReference type="PANTHER" id="PTHR24567">
    <property type="entry name" value="CRP FAMILY TRANSCRIPTIONAL REGULATORY PROTEIN"/>
    <property type="match status" value="1"/>
</dbReference>
<dbReference type="CDD" id="cd00038">
    <property type="entry name" value="CAP_ED"/>
    <property type="match status" value="1"/>
</dbReference>
<protein>
    <submittedName>
        <fullName evidence="2">Crp/Fnr family transcriptional regulator</fullName>
    </submittedName>
</protein>